<proteinExistence type="predicted"/>
<evidence type="ECO:0000256" key="1">
    <source>
        <dbReference type="SAM" id="MobiDB-lite"/>
    </source>
</evidence>
<dbReference type="InterPro" id="IPR000073">
    <property type="entry name" value="AB_hydrolase_1"/>
</dbReference>
<evidence type="ECO:0000259" key="3">
    <source>
        <dbReference type="Pfam" id="PF00561"/>
    </source>
</evidence>
<dbReference type="Proteomes" id="UP000551501">
    <property type="component" value="Unassembled WGS sequence"/>
</dbReference>
<feature type="region of interest" description="Disordered" evidence="1">
    <location>
        <begin position="31"/>
        <end position="54"/>
    </location>
</feature>
<feature type="chain" id="PRO_5032690790" evidence="2">
    <location>
        <begin position="24"/>
        <end position="520"/>
    </location>
</feature>
<feature type="domain" description="AB hydrolase-1" evidence="3">
    <location>
        <begin position="218"/>
        <end position="307"/>
    </location>
</feature>
<name>A0A840F7N0_9ACTN</name>
<reference evidence="4 5" key="1">
    <citation type="submission" date="2020-08" db="EMBL/GenBank/DDBJ databases">
        <title>Sequencing the genomes of 1000 actinobacteria strains.</title>
        <authorList>
            <person name="Klenk H.-P."/>
        </authorList>
    </citation>
    <scope>NUCLEOTIDE SEQUENCE [LARGE SCALE GENOMIC DNA]</scope>
    <source>
        <strain evidence="4 5">DSM 45298</strain>
    </source>
</reference>
<sequence length="520" mass="52841">MPSTLRARLSAAVLAASAVTVVAAGCAVGPDTGPDVVRGDNPADTTSQAQRQPTLQAPEHDLNWRSCGNRLTEAYDVEVPDGIVADCATYDMPIDAAADRGDTIRIGVLRARKPTTPKDAPPLVLTSGTDLPSSRTLLALAGGDGAQILDSAPIVAVDFRGTGLGGGVDCLTNAQRKVLSTNAAATGRDVAARATDVGTAARAGADLCTETLSPNQLGFSVDAAAGDLEGLRDRWGVDRLGLIGVGDGSSVALRYAAAHPDKVGRLVLDSPVGYNVAAKEAAAARARGVEESLNTFAQRCANAGCALGPDAAASLRRVVDAGASGDLAGLSDKQVLDAVTTAIAVDDMSPDGIKRLGAAIDDADHGDLAGLRGYVATAESLRGTDGRLVGRCNDLRGRPGLDELSGLVKDWSGDAPTTAVTTALDLADCDGWGATDAPGAPDELAVNPLVMVGANDPFNGRDVVDQLTSTLMATKAVPTTVSWDGLGFSVLAHSGCAADVVAEYLRPEPLRTPAARACPA</sequence>
<accession>A0A840F7N0</accession>
<keyword evidence="2" id="KW-0732">Signal</keyword>
<evidence type="ECO:0000256" key="2">
    <source>
        <dbReference type="SAM" id="SignalP"/>
    </source>
</evidence>
<evidence type="ECO:0000313" key="4">
    <source>
        <dbReference type="EMBL" id="MBB4136220.1"/>
    </source>
</evidence>
<evidence type="ECO:0000313" key="5">
    <source>
        <dbReference type="Proteomes" id="UP000551501"/>
    </source>
</evidence>
<protein>
    <submittedName>
        <fullName evidence="4">Pimeloyl-ACP methyl ester carboxylesterase</fullName>
    </submittedName>
</protein>
<feature type="compositionally biased region" description="Polar residues" evidence="1">
    <location>
        <begin position="43"/>
        <end position="54"/>
    </location>
</feature>
<comment type="caution">
    <text evidence="4">The sequence shown here is derived from an EMBL/GenBank/DDBJ whole genome shotgun (WGS) entry which is preliminary data.</text>
</comment>
<gene>
    <name evidence="4" type="ORF">BKA16_002772</name>
</gene>
<dbReference type="EMBL" id="JACIFP010000001">
    <property type="protein sequence ID" value="MBB4136220.1"/>
    <property type="molecule type" value="Genomic_DNA"/>
</dbReference>
<dbReference type="Pfam" id="PF00561">
    <property type="entry name" value="Abhydrolase_1"/>
    <property type="match status" value="1"/>
</dbReference>
<feature type="signal peptide" evidence="2">
    <location>
        <begin position="1"/>
        <end position="23"/>
    </location>
</feature>
<dbReference type="InterPro" id="IPR029058">
    <property type="entry name" value="AB_hydrolase_fold"/>
</dbReference>
<dbReference type="AlphaFoldDB" id="A0A840F7N0"/>
<keyword evidence="5" id="KW-1185">Reference proteome</keyword>
<dbReference type="GO" id="GO:0003824">
    <property type="term" value="F:catalytic activity"/>
    <property type="evidence" value="ECO:0007669"/>
    <property type="project" value="UniProtKB-ARBA"/>
</dbReference>
<dbReference type="RefSeq" id="WP_183371183.1">
    <property type="nucleotide sequence ID" value="NZ_BAABHL010000013.1"/>
</dbReference>
<dbReference type="PROSITE" id="PS51257">
    <property type="entry name" value="PROKAR_LIPOPROTEIN"/>
    <property type="match status" value="1"/>
</dbReference>
<dbReference type="Gene3D" id="3.40.50.1820">
    <property type="entry name" value="alpha/beta hydrolase"/>
    <property type="match status" value="1"/>
</dbReference>
<organism evidence="4 5">
    <name type="scientific">Gordonia humi</name>
    <dbReference type="NCBI Taxonomy" id="686429"/>
    <lineage>
        <taxon>Bacteria</taxon>
        <taxon>Bacillati</taxon>
        <taxon>Actinomycetota</taxon>
        <taxon>Actinomycetes</taxon>
        <taxon>Mycobacteriales</taxon>
        <taxon>Gordoniaceae</taxon>
        <taxon>Gordonia</taxon>
    </lineage>
</organism>
<dbReference type="SUPFAM" id="SSF53474">
    <property type="entry name" value="alpha/beta-Hydrolases"/>
    <property type="match status" value="1"/>
</dbReference>